<keyword evidence="3" id="KW-1185">Reference proteome</keyword>
<accession>A0A4R8SLP4</accession>
<dbReference type="EMBL" id="PECK01000001">
    <property type="protein sequence ID" value="TDZ98626.1"/>
    <property type="molecule type" value="Genomic_DNA"/>
</dbReference>
<dbReference type="EMBL" id="PECM01000009">
    <property type="protein sequence ID" value="TEA03156.1"/>
    <property type="molecule type" value="Genomic_DNA"/>
</dbReference>
<evidence type="ECO:0000313" key="2">
    <source>
        <dbReference type="EMBL" id="TEA03156.1"/>
    </source>
</evidence>
<sequence precursor="true">MLGISSALRATRLAPPKVASPATLDMAEAMAASAATAKVSGSAHRVDSFLKANAPSPPSRRAITAGAIHLRRFEPPERCLLRLR</sequence>
<organism evidence="1 4">
    <name type="scientific">Mycobacteroides salmoniphilum</name>
    <dbReference type="NCBI Taxonomy" id="404941"/>
    <lineage>
        <taxon>Bacteria</taxon>
        <taxon>Bacillati</taxon>
        <taxon>Actinomycetota</taxon>
        <taxon>Actinomycetes</taxon>
        <taxon>Mycobacteriales</taxon>
        <taxon>Mycobacteriaceae</taxon>
        <taxon>Mycobacteroides</taxon>
    </lineage>
</organism>
<evidence type="ECO:0000313" key="3">
    <source>
        <dbReference type="Proteomes" id="UP000294844"/>
    </source>
</evidence>
<proteinExistence type="predicted"/>
<dbReference type="Proteomes" id="UP000295685">
    <property type="component" value="Unassembled WGS sequence"/>
</dbReference>
<name>A0A4R8SLP4_9MYCO</name>
<evidence type="ECO:0000313" key="1">
    <source>
        <dbReference type="EMBL" id="TDZ98626.1"/>
    </source>
</evidence>
<protein>
    <submittedName>
        <fullName evidence="1">Uncharacterized protein</fullName>
    </submittedName>
</protein>
<evidence type="ECO:0000313" key="4">
    <source>
        <dbReference type="Proteomes" id="UP000295685"/>
    </source>
</evidence>
<gene>
    <name evidence="2" type="ORF">CCUG60883_03781</name>
    <name evidence="1" type="ORF">CCUG60885_00497</name>
</gene>
<comment type="caution">
    <text evidence="1">The sequence shown here is derived from an EMBL/GenBank/DDBJ whole genome shotgun (WGS) entry which is preliminary data.</text>
</comment>
<dbReference type="AlphaFoldDB" id="A0A4R8SLP4"/>
<dbReference type="Proteomes" id="UP000294844">
    <property type="component" value="Unassembled WGS sequence"/>
</dbReference>
<reference evidence="3 4" key="1">
    <citation type="journal article" date="2019" name="Sci. Rep.">
        <title>Extended insight into the Mycobacterium chelonae-abscessus complex through whole genome sequencing of Mycobacterium salmoniphilum outbreak and Mycobacterium salmoniphilum-like strains.</title>
        <authorList>
            <person name="Behra P.R.K."/>
            <person name="Das S."/>
            <person name="Pettersson B.M.F."/>
            <person name="Shirreff L."/>
            <person name="DuCote T."/>
            <person name="Jacobsson K.G."/>
            <person name="Ennis D.G."/>
            <person name="Kirsebom L.A."/>
        </authorList>
    </citation>
    <scope>NUCLEOTIDE SEQUENCE [LARGE SCALE GENOMIC DNA]</scope>
    <source>
        <strain evidence="2 3">CCUG 60883</strain>
        <strain evidence="1 4">CCUG 60885</strain>
    </source>
</reference>